<dbReference type="Pfam" id="PF06094">
    <property type="entry name" value="GGACT"/>
    <property type="match status" value="1"/>
</dbReference>
<evidence type="ECO:0000256" key="12">
    <source>
        <dbReference type="ARBA" id="ARBA00049546"/>
    </source>
</evidence>
<evidence type="ECO:0000256" key="14">
    <source>
        <dbReference type="PIRSR" id="PIRSR604385-3"/>
    </source>
</evidence>
<dbReference type="GO" id="GO:0019144">
    <property type="term" value="F:ADP-sugar diphosphatase activity"/>
    <property type="evidence" value="ECO:0007669"/>
    <property type="project" value="TreeGrafter"/>
</dbReference>
<dbReference type="GO" id="GO:0046872">
    <property type="term" value="F:metal ion binding"/>
    <property type="evidence" value="ECO:0007669"/>
    <property type="project" value="UniProtKB-KW"/>
</dbReference>
<evidence type="ECO:0000256" key="2">
    <source>
        <dbReference type="ARBA" id="ARBA00007482"/>
    </source>
</evidence>
<accession>A0A1Y5TWT0</accession>
<protein>
    <recommendedName>
        <fullName evidence="4">ADP-ribose pyrophosphatase</fullName>
        <ecNumber evidence="3">3.6.1.13</ecNumber>
    </recommendedName>
    <alternativeName>
        <fullName evidence="9">ADP-ribose diphosphatase</fullName>
    </alternativeName>
    <alternativeName>
        <fullName evidence="11">ADP-ribose phosphohydrolase</fullName>
    </alternativeName>
    <alternativeName>
        <fullName evidence="10">Adenosine diphosphoribose pyrophosphatase</fullName>
    </alternativeName>
</protein>
<keyword evidence="5 13" id="KW-0479">Metal-binding</keyword>
<dbReference type="PROSITE" id="PS00893">
    <property type="entry name" value="NUDIX_BOX"/>
    <property type="match status" value="1"/>
</dbReference>
<evidence type="ECO:0000256" key="6">
    <source>
        <dbReference type="ARBA" id="ARBA00022801"/>
    </source>
</evidence>
<dbReference type="Proteomes" id="UP000193900">
    <property type="component" value="Unassembled WGS sequence"/>
</dbReference>
<evidence type="ECO:0000256" key="10">
    <source>
        <dbReference type="ARBA" id="ARBA00030308"/>
    </source>
</evidence>
<feature type="binding site" evidence="13">
    <location>
        <position position="271"/>
    </location>
    <ligand>
        <name>Mg(2+)</name>
        <dbReference type="ChEBI" id="CHEBI:18420"/>
        <label>1</label>
    </ligand>
</feature>
<comment type="function">
    <text evidence="8">Acts on ADP-mannose and ADP-glucose as well as ADP-ribose. Prevents glycogen biosynthesis. The reaction catalyzed by this enzyme is a limiting step of the gluconeogenic process.</text>
</comment>
<dbReference type="InterPro" id="IPR000086">
    <property type="entry name" value="NUDIX_hydrolase_dom"/>
</dbReference>
<feature type="binding site" evidence="13">
    <location>
        <position position="275"/>
    </location>
    <ligand>
        <name>Mg(2+)</name>
        <dbReference type="ChEBI" id="CHEBI:18420"/>
        <label>1</label>
    </ligand>
</feature>
<dbReference type="Pfam" id="PF00293">
    <property type="entry name" value="NUDIX"/>
    <property type="match status" value="1"/>
</dbReference>
<dbReference type="InterPro" id="IPR009288">
    <property type="entry name" value="AIG2-like_dom"/>
</dbReference>
<evidence type="ECO:0000256" key="3">
    <source>
        <dbReference type="ARBA" id="ARBA00012453"/>
    </source>
</evidence>
<dbReference type="GO" id="GO:0005829">
    <property type="term" value="C:cytosol"/>
    <property type="evidence" value="ECO:0007669"/>
    <property type="project" value="TreeGrafter"/>
</dbReference>
<dbReference type="CDD" id="cd06661">
    <property type="entry name" value="GGCT_like"/>
    <property type="match status" value="1"/>
</dbReference>
<evidence type="ECO:0000256" key="8">
    <source>
        <dbReference type="ARBA" id="ARBA00025164"/>
    </source>
</evidence>
<dbReference type="GO" id="GO:0019693">
    <property type="term" value="P:ribose phosphate metabolic process"/>
    <property type="evidence" value="ECO:0007669"/>
    <property type="project" value="TreeGrafter"/>
</dbReference>
<dbReference type="PANTHER" id="PTHR11839">
    <property type="entry name" value="UDP/ADP-SUGAR PYROPHOSPHATASE"/>
    <property type="match status" value="1"/>
</dbReference>
<keyword evidence="17" id="KW-1185">Reference proteome</keyword>
<comment type="similarity">
    <text evidence="2">Belongs to the Nudix hydrolase family. NudF subfamily.</text>
</comment>
<dbReference type="InterPro" id="IPR036568">
    <property type="entry name" value="GGCT-like_sf"/>
</dbReference>
<evidence type="ECO:0000256" key="9">
    <source>
        <dbReference type="ARBA" id="ARBA00030162"/>
    </source>
</evidence>
<dbReference type="InterPro" id="IPR004385">
    <property type="entry name" value="NDP_pyrophosphatase"/>
</dbReference>
<dbReference type="InterPro" id="IPR015797">
    <property type="entry name" value="NUDIX_hydrolase-like_dom_sf"/>
</dbReference>
<organism evidence="16 17">
    <name type="scientific">Roseisalinus antarcticus</name>
    <dbReference type="NCBI Taxonomy" id="254357"/>
    <lineage>
        <taxon>Bacteria</taxon>
        <taxon>Pseudomonadati</taxon>
        <taxon>Pseudomonadota</taxon>
        <taxon>Alphaproteobacteria</taxon>
        <taxon>Rhodobacterales</taxon>
        <taxon>Roseobacteraceae</taxon>
        <taxon>Roseisalinus</taxon>
    </lineage>
</organism>
<feature type="binding site" evidence="13">
    <location>
        <position position="324"/>
    </location>
    <ligand>
        <name>Mg(2+)</name>
        <dbReference type="ChEBI" id="CHEBI:18420"/>
        <label>1</label>
    </ligand>
</feature>
<dbReference type="InterPro" id="IPR013024">
    <property type="entry name" value="GGCT-like"/>
</dbReference>
<dbReference type="GO" id="GO:0006753">
    <property type="term" value="P:nucleoside phosphate metabolic process"/>
    <property type="evidence" value="ECO:0007669"/>
    <property type="project" value="TreeGrafter"/>
</dbReference>
<proteinExistence type="inferred from homology"/>
<evidence type="ECO:0000313" key="16">
    <source>
        <dbReference type="EMBL" id="SLN71871.1"/>
    </source>
</evidence>
<dbReference type="GO" id="GO:0047631">
    <property type="term" value="F:ADP-ribose diphosphatase activity"/>
    <property type="evidence" value="ECO:0007669"/>
    <property type="project" value="UniProtKB-EC"/>
</dbReference>
<reference evidence="16 17" key="1">
    <citation type="submission" date="2017-03" db="EMBL/GenBank/DDBJ databases">
        <authorList>
            <person name="Afonso C.L."/>
            <person name="Miller P.J."/>
            <person name="Scott M.A."/>
            <person name="Spackman E."/>
            <person name="Goraichik I."/>
            <person name="Dimitrov K.M."/>
            <person name="Suarez D.L."/>
            <person name="Swayne D.E."/>
        </authorList>
    </citation>
    <scope>NUCLEOTIDE SEQUENCE [LARGE SCALE GENOMIC DNA]</scope>
    <source>
        <strain evidence="16 17">CECT 7023</strain>
    </source>
</reference>
<dbReference type="Gene3D" id="3.10.490.10">
    <property type="entry name" value="Gamma-glutamyl cyclotransferase-like"/>
    <property type="match status" value="1"/>
</dbReference>
<keyword evidence="7 13" id="KW-0460">Magnesium</keyword>
<dbReference type="PROSITE" id="PS51462">
    <property type="entry name" value="NUDIX"/>
    <property type="match status" value="1"/>
</dbReference>
<dbReference type="SUPFAM" id="SSF55811">
    <property type="entry name" value="Nudix"/>
    <property type="match status" value="1"/>
</dbReference>
<comment type="cofactor">
    <cofactor evidence="1 13">
        <name>Mg(2+)</name>
        <dbReference type="ChEBI" id="CHEBI:18420"/>
    </cofactor>
</comment>
<dbReference type="OrthoDB" id="5292471at2"/>
<evidence type="ECO:0000256" key="13">
    <source>
        <dbReference type="PIRSR" id="PIRSR604385-2"/>
    </source>
</evidence>
<dbReference type="CDD" id="cd24155">
    <property type="entry name" value="NUDIX_ADPRase"/>
    <property type="match status" value="1"/>
</dbReference>
<evidence type="ECO:0000313" key="17">
    <source>
        <dbReference type="Proteomes" id="UP000193900"/>
    </source>
</evidence>
<name>A0A1Y5TWT0_9RHOB</name>
<evidence type="ECO:0000256" key="4">
    <source>
        <dbReference type="ARBA" id="ARBA00013297"/>
    </source>
</evidence>
<dbReference type="Gene3D" id="3.90.79.10">
    <property type="entry name" value="Nucleoside Triphosphate Pyrophosphohydrolase"/>
    <property type="match status" value="1"/>
</dbReference>
<evidence type="ECO:0000256" key="1">
    <source>
        <dbReference type="ARBA" id="ARBA00001946"/>
    </source>
</evidence>
<dbReference type="SUPFAM" id="SSF110857">
    <property type="entry name" value="Gamma-glutamyl cyclotransferase-like"/>
    <property type="match status" value="1"/>
</dbReference>
<dbReference type="RefSeq" id="WP_085880327.1">
    <property type="nucleotide sequence ID" value="NZ_FWFZ01000024.1"/>
</dbReference>
<dbReference type="PANTHER" id="PTHR11839:SF5">
    <property type="entry name" value="ADP-RIBOSE PYROPHOSPHATASE"/>
    <property type="match status" value="1"/>
</dbReference>
<feature type="domain" description="Nudix hydrolase" evidence="15">
    <location>
        <begin position="213"/>
        <end position="353"/>
    </location>
</feature>
<feature type="binding site" evidence="13">
    <location>
        <position position="255"/>
    </location>
    <ligand>
        <name>Mg(2+)</name>
        <dbReference type="ChEBI" id="CHEBI:18420"/>
        <label>1</label>
    </ligand>
</feature>
<gene>
    <name evidence="16" type="primary">nudF</name>
    <name evidence="16" type="ORF">ROA7023_03556</name>
</gene>
<evidence type="ECO:0000259" key="15">
    <source>
        <dbReference type="PROSITE" id="PS51462"/>
    </source>
</evidence>
<dbReference type="EMBL" id="FWFZ01000024">
    <property type="protein sequence ID" value="SLN71871.1"/>
    <property type="molecule type" value="Genomic_DNA"/>
</dbReference>
<dbReference type="InterPro" id="IPR020084">
    <property type="entry name" value="NUDIX_hydrolase_CS"/>
</dbReference>
<feature type="short sequence motif" description="Nudix box" evidence="14">
    <location>
        <begin position="256"/>
        <end position="278"/>
    </location>
</feature>
<evidence type="ECO:0000256" key="11">
    <source>
        <dbReference type="ARBA" id="ARBA00033056"/>
    </source>
</evidence>
<keyword evidence="6 16" id="KW-0378">Hydrolase</keyword>
<sequence length="368" mass="40489">MFFFYGTLRHAPLLRAVLGRDPGPLEPARLDGHEVRWIAGQNVPMIQPGPGEAQGLLFEPQPGDAERLDAYELGFAYGTRRHSVSAATGRVEAEIYFPDEGAFTPGPPFELQDWVADWGPMAVSAAAEFIGRFAAGEPLDRLEGFFSAMQARGWARELARAGAPTELRTPGNPIEITRQREGFDGFFRLRHFDLRHRRFDGSWTEPFTREVFAGFDAALVLPYDPAQDTVLLIEQLRLAVALRGDPHPMTLEPIAGMIEAGETPETCARREAVEEAGLDIGALHLIGRVYPSPGYSTEFHHCYLGIADLTGADKRIGGAEGEHEDIRAHVLPLDAALDLVASGEVNVAPLAMMLLWAARHRDRFRSSA</sequence>
<comment type="catalytic activity">
    <reaction evidence="12">
        <text>ADP-D-ribose + H2O = D-ribose 5-phosphate + AMP + 2 H(+)</text>
        <dbReference type="Rhea" id="RHEA:10412"/>
        <dbReference type="ChEBI" id="CHEBI:15377"/>
        <dbReference type="ChEBI" id="CHEBI:15378"/>
        <dbReference type="ChEBI" id="CHEBI:57967"/>
        <dbReference type="ChEBI" id="CHEBI:78346"/>
        <dbReference type="ChEBI" id="CHEBI:456215"/>
        <dbReference type="EC" id="3.6.1.13"/>
    </reaction>
</comment>
<dbReference type="AlphaFoldDB" id="A0A1Y5TWT0"/>
<dbReference type="EC" id="3.6.1.13" evidence="3"/>
<evidence type="ECO:0000256" key="5">
    <source>
        <dbReference type="ARBA" id="ARBA00022723"/>
    </source>
</evidence>
<dbReference type="NCBIfam" id="TIGR00052">
    <property type="entry name" value="nudix-type nucleoside diphosphatase, YffH/AdpP family"/>
    <property type="match status" value="1"/>
</dbReference>
<evidence type="ECO:0000256" key="7">
    <source>
        <dbReference type="ARBA" id="ARBA00022842"/>
    </source>
</evidence>